<feature type="compositionally biased region" description="Low complexity" evidence="1">
    <location>
        <begin position="507"/>
        <end position="523"/>
    </location>
</feature>
<feature type="region of interest" description="Disordered" evidence="1">
    <location>
        <begin position="654"/>
        <end position="702"/>
    </location>
</feature>
<protein>
    <recommendedName>
        <fullName evidence="2">Aminotransferase-like plant mobile domain-containing protein</fullName>
    </recommendedName>
</protein>
<dbReference type="AlphaFoldDB" id="A0A2N9GQT1"/>
<feature type="compositionally biased region" description="Low complexity" evidence="1">
    <location>
        <begin position="629"/>
        <end position="641"/>
    </location>
</feature>
<evidence type="ECO:0000313" key="3">
    <source>
        <dbReference type="EMBL" id="SPD01945.1"/>
    </source>
</evidence>
<name>A0A2N9GQT1_FAGSY</name>
<feature type="compositionally biased region" description="Polar residues" evidence="1">
    <location>
        <begin position="472"/>
        <end position="481"/>
    </location>
</feature>
<feature type="region of interest" description="Disordered" evidence="1">
    <location>
        <begin position="614"/>
        <end position="641"/>
    </location>
</feature>
<evidence type="ECO:0000259" key="2">
    <source>
        <dbReference type="Pfam" id="PF10536"/>
    </source>
</evidence>
<feature type="region of interest" description="Disordered" evidence="1">
    <location>
        <begin position="471"/>
        <end position="573"/>
    </location>
</feature>
<organism evidence="3">
    <name type="scientific">Fagus sylvatica</name>
    <name type="common">Beechnut</name>
    <dbReference type="NCBI Taxonomy" id="28930"/>
    <lineage>
        <taxon>Eukaryota</taxon>
        <taxon>Viridiplantae</taxon>
        <taxon>Streptophyta</taxon>
        <taxon>Embryophyta</taxon>
        <taxon>Tracheophyta</taxon>
        <taxon>Spermatophyta</taxon>
        <taxon>Magnoliopsida</taxon>
        <taxon>eudicotyledons</taxon>
        <taxon>Gunneridae</taxon>
        <taxon>Pentapetalae</taxon>
        <taxon>rosids</taxon>
        <taxon>fabids</taxon>
        <taxon>Fagales</taxon>
        <taxon>Fagaceae</taxon>
        <taxon>Fagus</taxon>
    </lineage>
</organism>
<feature type="compositionally biased region" description="Basic residues" evidence="1">
    <location>
        <begin position="689"/>
        <end position="702"/>
    </location>
</feature>
<dbReference type="InterPro" id="IPR044824">
    <property type="entry name" value="MAIN-like"/>
</dbReference>
<feature type="compositionally biased region" description="Polar residues" evidence="1">
    <location>
        <begin position="614"/>
        <end position="626"/>
    </location>
</feature>
<reference evidence="3" key="1">
    <citation type="submission" date="2018-02" db="EMBL/GenBank/DDBJ databases">
        <authorList>
            <person name="Cohen D.B."/>
            <person name="Kent A.D."/>
        </authorList>
    </citation>
    <scope>NUCLEOTIDE SEQUENCE</scope>
</reference>
<gene>
    <name evidence="3" type="ORF">FSB_LOCUS29827</name>
</gene>
<feature type="compositionally biased region" description="Low complexity" evidence="1">
    <location>
        <begin position="550"/>
        <end position="573"/>
    </location>
</feature>
<sequence>MEPRRFVMDPGPSDPSVLTRQDKHISNKIWEEGLYTLLHCRRREAVRERSGRLHARFIPYLQRAGFYGIAKLGFIKMDWALITALVERWRQETHTFHLPHGEMTITLQDVEVMLGLPVDGEVLVGSTELNWSGLCLQLLGVSPPPNKLDGSRLNMKWLQDTFAVLPDDANEVTVQQYTRAYILELLGGSYFADKSGEKVHLMFLPMLEDFDAAGRYSWGSAVLAWLYRELCRATDPNSCDIAVPADAAQPLPGGPYGTRWRNAKDIKDVSTHVLEQYRSDFSRQRPDQVIWEPYTDDVLSSLPEYCRIGQEVWRSVTPLICFQIVEWHLPNRALRQFGMQQDIPQPANTDVKLHDCDLRGKVHENWRHRWRHYISIWDHRREHVVTRDKMVGLMSYHDPYMDWYRRITRRFISRRSGCYEMMTLCNMRICEMFHPEQELDPAKFMELAAEAYQLAFNALEASNELHRLDSVQRVNTDSDTNTHTTVPPTATRRRRPRAQRPPHPRPQRLSPPSDPSSSMSVPPIQLRDATVTETTPMSVAQTTTPISVAQTTTPISAAQTTTPISSTNTTTPISVAQTTTPISVAHTTTPISAAHHEHTISFLAQTFSPLASFSDVTPSSPTQSVGPFSPTQSVGPSSVPQSVVPTLVTQSEDLVQDIEVGDHGRGRGRGRGRGTKRLEPDMPVVLKRNPPRNKRKPCCGTE</sequence>
<proteinExistence type="predicted"/>
<dbReference type="InterPro" id="IPR019557">
    <property type="entry name" value="AminoTfrase-like_pln_mobile"/>
</dbReference>
<feature type="compositionally biased region" description="Basic residues" evidence="1">
    <location>
        <begin position="491"/>
        <end position="506"/>
    </location>
</feature>
<dbReference type="Pfam" id="PF10536">
    <property type="entry name" value="PMD"/>
    <property type="match status" value="1"/>
</dbReference>
<feature type="compositionally biased region" description="Basic residues" evidence="1">
    <location>
        <begin position="666"/>
        <end position="675"/>
    </location>
</feature>
<accession>A0A2N9GQT1</accession>
<dbReference type="EMBL" id="OIVN01002245">
    <property type="protein sequence ID" value="SPD01945.1"/>
    <property type="molecule type" value="Genomic_DNA"/>
</dbReference>
<dbReference type="PANTHER" id="PTHR46033:SF8">
    <property type="entry name" value="PROTEIN MAINTENANCE OF MERISTEMS-LIKE"/>
    <property type="match status" value="1"/>
</dbReference>
<feature type="compositionally biased region" description="Polar residues" evidence="1">
    <location>
        <begin position="531"/>
        <end position="549"/>
    </location>
</feature>
<evidence type="ECO:0000256" key="1">
    <source>
        <dbReference type="SAM" id="MobiDB-lite"/>
    </source>
</evidence>
<feature type="domain" description="Aminotransferase-like plant mobile" evidence="2">
    <location>
        <begin position="65"/>
        <end position="405"/>
    </location>
</feature>
<dbReference type="PANTHER" id="PTHR46033">
    <property type="entry name" value="PROTEIN MAIN-LIKE 2"/>
    <property type="match status" value="1"/>
</dbReference>
<dbReference type="GO" id="GO:0010073">
    <property type="term" value="P:meristem maintenance"/>
    <property type="evidence" value="ECO:0007669"/>
    <property type="project" value="InterPro"/>
</dbReference>